<feature type="region of interest" description="Disordered" evidence="1">
    <location>
        <begin position="236"/>
        <end position="274"/>
    </location>
</feature>
<name>A0A830ZV28_ERWAM</name>
<gene>
    <name evidence="3" type="ORF">BN437_1463</name>
</gene>
<accession>A0A830ZV28</accession>
<evidence type="ECO:0000313" key="3">
    <source>
        <dbReference type="EMBL" id="CCO93399.1"/>
    </source>
</evidence>
<reference evidence="3 4" key="2">
    <citation type="submission" date="2013-04" db="EMBL/GenBank/DDBJ databases">
        <title>Comparative genomics of 12 strains of Erwinia amylovora identifies a pan-genome with a large conserved core and provides insights into host specificity.</title>
        <authorList>
            <person name="Mann R.A."/>
            <person name="Smits T.H.M."/>
            <person name="Buehlmann A."/>
            <person name="Blom J."/>
            <person name="Goesmann A."/>
            <person name="Frey J.E."/>
            <person name="Plummer K.M."/>
            <person name="Beer S.V."/>
            <person name="Luck J."/>
            <person name="Duffy B."/>
            <person name="Rodoni B."/>
        </authorList>
    </citation>
    <scope>NUCLEOTIDE SEQUENCE [LARGE SCALE GENOMIC DNA]</scope>
    <source>
        <strain evidence="4">CFBP 1232</strain>
    </source>
</reference>
<protein>
    <recommendedName>
        <fullName evidence="2">HTH psq-type domain-containing protein</fullName>
    </recommendedName>
</protein>
<dbReference type="EMBL" id="CAPB01000011">
    <property type="protein sequence ID" value="CCO93399.1"/>
    <property type="molecule type" value="Genomic_DNA"/>
</dbReference>
<dbReference type="Proteomes" id="UP000013111">
    <property type="component" value="Unassembled WGS sequence"/>
</dbReference>
<dbReference type="InterPro" id="IPR007889">
    <property type="entry name" value="HTH_Psq"/>
</dbReference>
<dbReference type="RefSeq" id="WP_004157030.1">
    <property type="nucleotide sequence ID" value="NZ_BAYW01000002.1"/>
</dbReference>
<evidence type="ECO:0000256" key="1">
    <source>
        <dbReference type="SAM" id="MobiDB-lite"/>
    </source>
</evidence>
<feature type="compositionally biased region" description="Polar residues" evidence="1">
    <location>
        <begin position="240"/>
        <end position="263"/>
    </location>
</feature>
<comment type="caution">
    <text evidence="3">The sequence shown here is derived from an EMBL/GenBank/DDBJ whole genome shotgun (WGS) entry which is preliminary data.</text>
</comment>
<evidence type="ECO:0000313" key="4">
    <source>
        <dbReference type="Proteomes" id="UP000013111"/>
    </source>
</evidence>
<dbReference type="GeneID" id="97605714"/>
<proteinExistence type="predicted"/>
<dbReference type="AlphaFoldDB" id="A0A830ZV28"/>
<organism evidence="3 4">
    <name type="scientific">Erwinia amylovora NBRC 12687 = CFBP 1232</name>
    <dbReference type="NCBI Taxonomy" id="1219359"/>
    <lineage>
        <taxon>Bacteria</taxon>
        <taxon>Pseudomonadati</taxon>
        <taxon>Pseudomonadota</taxon>
        <taxon>Gammaproteobacteria</taxon>
        <taxon>Enterobacterales</taxon>
        <taxon>Erwiniaceae</taxon>
        <taxon>Erwinia</taxon>
    </lineage>
</organism>
<feature type="domain" description="HTH psq-type" evidence="2">
    <location>
        <begin position="122"/>
        <end position="141"/>
    </location>
</feature>
<dbReference type="GO" id="GO:0003677">
    <property type="term" value="F:DNA binding"/>
    <property type="evidence" value="ECO:0007669"/>
    <property type="project" value="InterPro"/>
</dbReference>
<sequence length="303" mass="33628">MTRIDNKSDVPGIYHGGHHNHTFKVPLLNVVKKIKSVNSAQDTVVDLTKKNACSVPITLRQQNRLHLDPLSPHKVSLSSYLPARHETTGGELHHQTGCNRRYTKDFVIRIKDESLTESVTGLARKYDIPYSTIWNWVKGSASYYKAGSKYSKFLKTIKDLKGLKERRELAAIVAERVAGQANLNGKTEKQICDEVAMEKGIHKLALYSLISRAKSCSAKSSTALLLPTLSSVTKRCQRQPAASSSPGMSNLKMSNPGHSQPRQQAKKSSEVMSVPTTEATIAEKIEQGFAICFNHCEAWLKNK</sequence>
<reference evidence="3 4" key="1">
    <citation type="submission" date="2012-11" db="EMBL/GenBank/DDBJ databases">
        <authorList>
            <person name="Linke B."/>
        </authorList>
    </citation>
    <scope>NUCLEOTIDE SEQUENCE [LARGE SCALE GENOMIC DNA]</scope>
    <source>
        <strain evidence="4">CFBP 1232</strain>
    </source>
</reference>
<dbReference type="Pfam" id="PF05225">
    <property type="entry name" value="HTH_psq"/>
    <property type="match status" value="1"/>
</dbReference>
<evidence type="ECO:0000259" key="2">
    <source>
        <dbReference type="Pfam" id="PF05225"/>
    </source>
</evidence>